<keyword evidence="4" id="KW-1185">Reference proteome</keyword>
<keyword evidence="1" id="KW-0732">Signal</keyword>
<evidence type="ECO:0000256" key="2">
    <source>
        <dbReference type="ARBA" id="ARBA00022801"/>
    </source>
</evidence>
<dbReference type="InterPro" id="IPR050955">
    <property type="entry name" value="Plant_Biomass_Hydrol_Est"/>
</dbReference>
<dbReference type="Gene3D" id="3.40.50.1820">
    <property type="entry name" value="alpha/beta hydrolase"/>
    <property type="match status" value="1"/>
</dbReference>
<protein>
    <submittedName>
        <fullName evidence="3">Esterase, PHB depolymerase family</fullName>
    </submittedName>
</protein>
<evidence type="ECO:0000313" key="4">
    <source>
        <dbReference type="Proteomes" id="UP000223606"/>
    </source>
</evidence>
<dbReference type="PANTHER" id="PTHR43037">
    <property type="entry name" value="UNNAMED PRODUCT-RELATED"/>
    <property type="match status" value="1"/>
</dbReference>
<dbReference type="SUPFAM" id="SSF53474">
    <property type="entry name" value="alpha/beta-Hydrolases"/>
    <property type="match status" value="2"/>
</dbReference>
<dbReference type="InterPro" id="IPR029058">
    <property type="entry name" value="AB_hydrolase_fold"/>
</dbReference>
<dbReference type="RefSeq" id="WP_157775787.1">
    <property type="nucleotide sequence ID" value="NZ_LT960614.1"/>
</dbReference>
<dbReference type="KEGG" id="hdi:HDIA_4468"/>
<dbReference type="NCBIfam" id="TIGR01840">
    <property type="entry name" value="esterase_phb"/>
    <property type="match status" value="1"/>
</dbReference>
<dbReference type="OrthoDB" id="9767239at2"/>
<organism evidence="3 4">
    <name type="scientific">Hartmannibacter diazotrophicus</name>
    <dbReference type="NCBI Taxonomy" id="1482074"/>
    <lineage>
        <taxon>Bacteria</taxon>
        <taxon>Pseudomonadati</taxon>
        <taxon>Pseudomonadota</taxon>
        <taxon>Alphaproteobacteria</taxon>
        <taxon>Hyphomicrobiales</taxon>
        <taxon>Pleomorphomonadaceae</taxon>
        <taxon>Hartmannibacter</taxon>
    </lineage>
</organism>
<proteinExistence type="predicted"/>
<dbReference type="AlphaFoldDB" id="A0A2C9DCW6"/>
<accession>A0A2C9DCW6</accession>
<dbReference type="GO" id="GO:0005576">
    <property type="term" value="C:extracellular region"/>
    <property type="evidence" value="ECO:0007669"/>
    <property type="project" value="InterPro"/>
</dbReference>
<reference evidence="4" key="1">
    <citation type="submission" date="2017-09" db="EMBL/GenBank/DDBJ databases">
        <title>Genome sequence of Nannocystis excedens DSM 71.</title>
        <authorList>
            <person name="Blom J."/>
        </authorList>
    </citation>
    <scope>NUCLEOTIDE SEQUENCE [LARGE SCALE GENOMIC DNA]</scope>
    <source>
        <strain evidence="4">type strain: E19</strain>
    </source>
</reference>
<dbReference type="Pfam" id="PF10503">
    <property type="entry name" value="Esterase_PHB"/>
    <property type="match status" value="1"/>
</dbReference>
<keyword evidence="2" id="KW-0378">Hydrolase</keyword>
<dbReference type="EMBL" id="LT960614">
    <property type="protein sequence ID" value="SON58009.1"/>
    <property type="molecule type" value="Genomic_DNA"/>
</dbReference>
<gene>
    <name evidence="3" type="ORF">HDIA_4468</name>
</gene>
<dbReference type="Proteomes" id="UP000223606">
    <property type="component" value="Chromosome 1"/>
</dbReference>
<dbReference type="InterPro" id="IPR010126">
    <property type="entry name" value="Esterase_phb"/>
</dbReference>
<dbReference type="PANTHER" id="PTHR43037:SF1">
    <property type="entry name" value="BLL1128 PROTEIN"/>
    <property type="match status" value="1"/>
</dbReference>
<evidence type="ECO:0000256" key="1">
    <source>
        <dbReference type="ARBA" id="ARBA00022729"/>
    </source>
</evidence>
<name>A0A2C9DCW6_9HYPH</name>
<dbReference type="GO" id="GO:0016787">
    <property type="term" value="F:hydrolase activity"/>
    <property type="evidence" value="ECO:0007669"/>
    <property type="project" value="UniProtKB-KW"/>
</dbReference>
<evidence type="ECO:0000313" key="3">
    <source>
        <dbReference type="EMBL" id="SON58009.1"/>
    </source>
</evidence>
<sequence length="347" mass="37413">MRSLADTIARLTRFRRAADAIAAAGPPPGQGRLEPFRAFEPNPGSLRAHVFRPDGLPPGAPLLLVLHGCLQDAASYDRGSGWSALAGRHGFGLVYAEQRIRNNRNRCFNWFEVQDQIAEGGEAESIRRMVEAVADDYGSDRRRIFVTGLSAGGAMTAVMLATAPDLFSGGAIIAGVPYGVARSVPEAFDRMRGIGLPDEAELQRRLAEASGHSGAWPMLSIWQGDRDETVSPVNAEAIIDQFRAVLGLPATPAKVETSDGYRRRVWRNGMGRAVLEEYRITGMGHGTPLAPRADGLGGIPGPFMLDAGIWSSEAIGRFFGIVPQERRPQSGLPNWLTALWAKAFGGQ</sequence>